<dbReference type="EMBL" id="KQ965735">
    <property type="protein sequence ID" value="KXS20579.1"/>
    <property type="molecule type" value="Genomic_DNA"/>
</dbReference>
<evidence type="ECO:0000256" key="3">
    <source>
        <dbReference type="ARBA" id="ARBA00022448"/>
    </source>
</evidence>
<keyword evidence="6" id="KW-0999">Mitochondrion inner membrane</keyword>
<dbReference type="PANTHER" id="PTHR45928:SF1">
    <property type="entry name" value="RE38146P"/>
    <property type="match status" value="1"/>
</dbReference>
<dbReference type="OrthoDB" id="6703404at2759"/>
<dbReference type="STRING" id="1344416.A0A139AV51"/>
<dbReference type="Proteomes" id="UP000070544">
    <property type="component" value="Unassembled WGS sequence"/>
</dbReference>
<dbReference type="AlphaFoldDB" id="A0A139AV51"/>
<dbReference type="SUPFAM" id="SSF103506">
    <property type="entry name" value="Mitochondrial carrier"/>
    <property type="match status" value="1"/>
</dbReference>
<keyword evidence="3 11" id="KW-0813">Transport</keyword>
<evidence type="ECO:0000256" key="9">
    <source>
        <dbReference type="ARBA" id="ARBA00023136"/>
    </source>
</evidence>
<accession>A0A139AV51</accession>
<evidence type="ECO:0000256" key="12">
    <source>
        <dbReference type="SAM" id="MobiDB-lite"/>
    </source>
</evidence>
<keyword evidence="4 10" id="KW-0812">Transmembrane</keyword>
<feature type="region of interest" description="Disordered" evidence="12">
    <location>
        <begin position="1"/>
        <end position="20"/>
    </location>
</feature>
<keyword evidence="14" id="KW-1185">Reference proteome</keyword>
<proteinExistence type="inferred from homology"/>
<dbReference type="InterPro" id="IPR023395">
    <property type="entry name" value="MCP_dom_sf"/>
</dbReference>
<evidence type="ECO:0000256" key="2">
    <source>
        <dbReference type="ARBA" id="ARBA00006375"/>
    </source>
</evidence>
<keyword evidence="5" id="KW-0677">Repeat</keyword>
<name>A0A139AV51_GONPJ</name>
<keyword evidence="9 10" id="KW-0472">Membrane</keyword>
<dbReference type="OMA" id="INCAITM"/>
<dbReference type="Pfam" id="PF00153">
    <property type="entry name" value="Mito_carr"/>
    <property type="match status" value="3"/>
</dbReference>
<evidence type="ECO:0000256" key="6">
    <source>
        <dbReference type="ARBA" id="ARBA00022792"/>
    </source>
</evidence>
<dbReference type="PANTHER" id="PTHR45928">
    <property type="entry name" value="RE38146P"/>
    <property type="match status" value="1"/>
</dbReference>
<organism evidence="13 14">
    <name type="scientific">Gonapodya prolifera (strain JEL478)</name>
    <name type="common">Monoblepharis prolifera</name>
    <dbReference type="NCBI Taxonomy" id="1344416"/>
    <lineage>
        <taxon>Eukaryota</taxon>
        <taxon>Fungi</taxon>
        <taxon>Fungi incertae sedis</taxon>
        <taxon>Chytridiomycota</taxon>
        <taxon>Chytridiomycota incertae sedis</taxon>
        <taxon>Monoblepharidomycetes</taxon>
        <taxon>Monoblepharidales</taxon>
        <taxon>Gonapodyaceae</taxon>
        <taxon>Gonapodya</taxon>
    </lineage>
</organism>
<dbReference type="GO" id="GO:0005743">
    <property type="term" value="C:mitochondrial inner membrane"/>
    <property type="evidence" value="ECO:0007669"/>
    <property type="project" value="UniProtKB-SubCell"/>
</dbReference>
<evidence type="ECO:0000256" key="7">
    <source>
        <dbReference type="ARBA" id="ARBA00022989"/>
    </source>
</evidence>
<dbReference type="InterPro" id="IPR051508">
    <property type="entry name" value="Mito_Carrier_Antiporter"/>
</dbReference>
<evidence type="ECO:0000256" key="4">
    <source>
        <dbReference type="ARBA" id="ARBA00022692"/>
    </source>
</evidence>
<feature type="repeat" description="Solcar" evidence="10">
    <location>
        <begin position="257"/>
        <end position="347"/>
    </location>
</feature>
<reference evidence="13 14" key="1">
    <citation type="journal article" date="2015" name="Genome Biol. Evol.">
        <title>Phylogenomic analyses indicate that early fungi evolved digesting cell walls of algal ancestors of land plants.</title>
        <authorList>
            <person name="Chang Y."/>
            <person name="Wang S."/>
            <person name="Sekimoto S."/>
            <person name="Aerts A.L."/>
            <person name="Choi C."/>
            <person name="Clum A."/>
            <person name="LaButti K.M."/>
            <person name="Lindquist E.A."/>
            <person name="Yee Ngan C."/>
            <person name="Ohm R.A."/>
            <person name="Salamov A.A."/>
            <person name="Grigoriev I.V."/>
            <person name="Spatafora J.W."/>
            <person name="Berbee M.L."/>
        </authorList>
    </citation>
    <scope>NUCLEOTIDE SEQUENCE [LARGE SCALE GENOMIC DNA]</scope>
    <source>
        <strain evidence="13 14">JEL478</strain>
    </source>
</reference>
<evidence type="ECO:0000256" key="5">
    <source>
        <dbReference type="ARBA" id="ARBA00022737"/>
    </source>
</evidence>
<keyword evidence="8" id="KW-0496">Mitochondrion</keyword>
<sequence length="360" mass="38094">MSIVSTAPPSAPPAPAIATAPKPGALKTLKGFALGATAACMATTVTEPFDVVKTRLQLQGEHRTPLSLPSTTSPSPRLHLYRTTADAFTTMIRTEGPRSLYKGLLPAYAFQVAMNGTRLGLYDPVRGWVQRTVFKGQEEQQVWLSALTAGAMCGAVGAAVGSPLFMVKVRLQAYVREAAATAAAGKGSGVVVVGAQHDEVRRGFLSALGHVARTEGVRGLWRGVDVGVVRFSTGSAVQLSTYELLKPRVRRIMGSAPNPTVDALAAACAQVAVVTAIDPMDVVYSRMLNQKTSTSGTPLYRNSIHCLVATVRNEGVRALYKGYIPHLARAGPQGVLTLTFLDALKRWMGMGVPTPTGRGK</sequence>
<feature type="repeat" description="Solcar" evidence="10">
    <location>
        <begin position="26"/>
        <end position="128"/>
    </location>
</feature>
<evidence type="ECO:0000256" key="11">
    <source>
        <dbReference type="RuleBase" id="RU000488"/>
    </source>
</evidence>
<feature type="repeat" description="Solcar" evidence="10">
    <location>
        <begin position="141"/>
        <end position="248"/>
    </location>
</feature>
<dbReference type="PROSITE" id="PS50920">
    <property type="entry name" value="SOLCAR"/>
    <property type="match status" value="3"/>
</dbReference>
<evidence type="ECO:0000256" key="10">
    <source>
        <dbReference type="PROSITE-ProRule" id="PRU00282"/>
    </source>
</evidence>
<protein>
    <submittedName>
        <fullName evidence="13">Mitochondrial carrier</fullName>
    </submittedName>
</protein>
<evidence type="ECO:0000256" key="1">
    <source>
        <dbReference type="ARBA" id="ARBA00004448"/>
    </source>
</evidence>
<dbReference type="InterPro" id="IPR018108">
    <property type="entry name" value="MCP_transmembrane"/>
</dbReference>
<comment type="subcellular location">
    <subcellularLocation>
        <location evidence="1">Mitochondrion inner membrane</location>
        <topology evidence="1">Multi-pass membrane protein</topology>
    </subcellularLocation>
</comment>
<comment type="similarity">
    <text evidence="2 11">Belongs to the mitochondrial carrier (TC 2.A.29) family.</text>
</comment>
<evidence type="ECO:0000256" key="8">
    <source>
        <dbReference type="ARBA" id="ARBA00023128"/>
    </source>
</evidence>
<evidence type="ECO:0000313" key="14">
    <source>
        <dbReference type="Proteomes" id="UP000070544"/>
    </source>
</evidence>
<gene>
    <name evidence="13" type="ORF">M427DRAFT_52174</name>
</gene>
<evidence type="ECO:0000313" key="13">
    <source>
        <dbReference type="EMBL" id="KXS20579.1"/>
    </source>
</evidence>
<keyword evidence="7" id="KW-1133">Transmembrane helix</keyword>
<dbReference type="Gene3D" id="1.50.40.10">
    <property type="entry name" value="Mitochondrial carrier domain"/>
    <property type="match status" value="1"/>
</dbReference>